<evidence type="ECO:0000313" key="1">
    <source>
        <dbReference type="EMBL" id="MBS9476546.1"/>
    </source>
</evidence>
<reference evidence="1" key="1">
    <citation type="submission" date="2021-05" db="EMBL/GenBank/DDBJ databases">
        <authorList>
            <person name="Sun Q."/>
            <person name="Inoue M."/>
        </authorList>
    </citation>
    <scope>NUCLEOTIDE SEQUENCE</scope>
    <source>
        <strain evidence="1">VKM B-3255</strain>
    </source>
</reference>
<keyword evidence="2" id="KW-1185">Reference proteome</keyword>
<evidence type="ECO:0008006" key="3">
    <source>
        <dbReference type="Google" id="ProtNLM"/>
    </source>
</evidence>
<gene>
    <name evidence="1" type="ORF">KIP89_05455</name>
</gene>
<dbReference type="RefSeq" id="WP_213754374.1">
    <property type="nucleotide sequence ID" value="NZ_JAHCQH010000014.1"/>
</dbReference>
<comment type="caution">
    <text evidence="1">The sequence shown here is derived from an EMBL/GenBank/DDBJ whole genome shotgun (WGS) entry which is preliminary data.</text>
</comment>
<evidence type="ECO:0000313" key="2">
    <source>
        <dbReference type="Proteomes" id="UP001166585"/>
    </source>
</evidence>
<protein>
    <recommendedName>
        <fullName evidence="3">DUF2794 domain-containing protein</fullName>
    </recommendedName>
</protein>
<dbReference type="Proteomes" id="UP001166585">
    <property type="component" value="Unassembled WGS sequence"/>
</dbReference>
<proteinExistence type="predicted"/>
<name>A0ABS5R4I8_9HYPH</name>
<organism evidence="1 2">
    <name type="scientific">Ancylobacter radicis</name>
    <dbReference type="NCBI Taxonomy" id="2836179"/>
    <lineage>
        <taxon>Bacteria</taxon>
        <taxon>Pseudomonadati</taxon>
        <taxon>Pseudomonadota</taxon>
        <taxon>Alphaproteobacteria</taxon>
        <taxon>Hyphomicrobiales</taxon>
        <taxon>Xanthobacteraceae</taxon>
        <taxon>Ancylobacter</taxon>
    </lineage>
</organism>
<accession>A0ABS5R4I8</accession>
<sequence length="128" mass="14565">MAEKLTMHEMLATASHLPRLPFDPRELAAIRGASPIIGAKLSPKFEPEDGYCYLASSQLHMEFVVVKSVRKKTLFGSLKPRYTIFMGFDNGEVWEQGPQVTTTRAVAFVFQRLQAADRWLDSEYGRKR</sequence>
<dbReference type="EMBL" id="JAHCQH010000014">
    <property type="protein sequence ID" value="MBS9476546.1"/>
    <property type="molecule type" value="Genomic_DNA"/>
</dbReference>